<evidence type="ECO:0000313" key="11">
    <source>
        <dbReference type="EMBL" id="KKT60259.1"/>
    </source>
</evidence>
<dbReference type="NCBIfam" id="TIGR02673">
    <property type="entry name" value="FtsE"/>
    <property type="match status" value="1"/>
</dbReference>
<dbReference type="GO" id="GO:0005524">
    <property type="term" value="F:ATP binding"/>
    <property type="evidence" value="ECO:0007669"/>
    <property type="project" value="UniProtKB-UniRule"/>
</dbReference>
<comment type="function">
    <text evidence="9">Part of the ABC transporter FtsEX involved in cellular division.</text>
</comment>
<dbReference type="InterPro" id="IPR003593">
    <property type="entry name" value="AAA+_ATPase"/>
</dbReference>
<dbReference type="InterPro" id="IPR005286">
    <property type="entry name" value="Cell_div_FtsE"/>
</dbReference>
<dbReference type="SMART" id="SM00382">
    <property type="entry name" value="AAA"/>
    <property type="match status" value="1"/>
</dbReference>
<organism evidence="11 12">
    <name type="scientific">Candidatus Giovannonibacteria bacterium GW2011_GWA1_44_25</name>
    <dbReference type="NCBI Taxonomy" id="1618645"/>
    <lineage>
        <taxon>Bacteria</taxon>
        <taxon>Candidatus Giovannoniibacteriota</taxon>
    </lineage>
</organism>
<keyword evidence="4 9" id="KW-0132">Cell division</keyword>
<name>A0A0G1LK37_9BACT</name>
<keyword evidence="5 9" id="KW-0547">Nucleotide-binding</keyword>
<evidence type="ECO:0000256" key="1">
    <source>
        <dbReference type="ARBA" id="ARBA00005417"/>
    </source>
</evidence>
<dbReference type="InterPro" id="IPR027417">
    <property type="entry name" value="P-loop_NTPase"/>
</dbReference>
<sequence length="226" mass="25273">MIYFDKVSKIYSPTSIALEDVSFNIAPNEFVSIVGQSGAGKSTLLKLLLAEDRPTSGKVFFESNDVHAIPKHELPALRRRIGAVFQDYRLLPHKTAYENIAFALEAAGKEEEDIKSDVPQVLELVGLVDKAWHFPHELSGGEKQRVAIARAIVSRPDVVIADEPTGNLDPLNTWDIIHLLEKINDLGTTVMLATHDKEIINSLKRRVVTLEKGRVVRDEQRGRYVL</sequence>
<dbReference type="FunFam" id="3.40.50.300:FF:000056">
    <property type="entry name" value="Cell division ATP-binding protein FtsE"/>
    <property type="match status" value="1"/>
</dbReference>
<evidence type="ECO:0000256" key="5">
    <source>
        <dbReference type="ARBA" id="ARBA00022741"/>
    </source>
</evidence>
<protein>
    <recommendedName>
        <fullName evidence="2 9">Cell division ATP-binding protein FtsE</fullName>
    </recommendedName>
</protein>
<comment type="similarity">
    <text evidence="1 9">Belongs to the ABC transporter superfamily.</text>
</comment>
<keyword evidence="3 9" id="KW-1003">Cell membrane</keyword>
<dbReference type="InterPro" id="IPR003439">
    <property type="entry name" value="ABC_transporter-like_ATP-bd"/>
</dbReference>
<comment type="subunit">
    <text evidence="9">Homodimer. Forms a membrane-associated complex with FtsX.</text>
</comment>
<evidence type="ECO:0000256" key="3">
    <source>
        <dbReference type="ARBA" id="ARBA00022475"/>
    </source>
</evidence>
<dbReference type="Pfam" id="PF00005">
    <property type="entry name" value="ABC_tran"/>
    <property type="match status" value="1"/>
</dbReference>
<proteinExistence type="inferred from homology"/>
<reference evidence="11 12" key="1">
    <citation type="journal article" date="2015" name="Nature">
        <title>rRNA introns, odd ribosomes, and small enigmatic genomes across a large radiation of phyla.</title>
        <authorList>
            <person name="Brown C.T."/>
            <person name="Hug L.A."/>
            <person name="Thomas B.C."/>
            <person name="Sharon I."/>
            <person name="Castelle C.J."/>
            <person name="Singh A."/>
            <person name="Wilkins M.J."/>
            <person name="Williams K.H."/>
            <person name="Banfield J.F."/>
        </authorList>
    </citation>
    <scope>NUCLEOTIDE SEQUENCE [LARGE SCALE GENOMIC DNA]</scope>
</reference>
<dbReference type="PROSITE" id="PS00211">
    <property type="entry name" value="ABC_TRANSPORTER_1"/>
    <property type="match status" value="1"/>
</dbReference>
<dbReference type="GO" id="GO:0016887">
    <property type="term" value="F:ATP hydrolysis activity"/>
    <property type="evidence" value="ECO:0007669"/>
    <property type="project" value="InterPro"/>
</dbReference>
<evidence type="ECO:0000256" key="2">
    <source>
        <dbReference type="ARBA" id="ARBA00020019"/>
    </source>
</evidence>
<dbReference type="GO" id="GO:0022857">
    <property type="term" value="F:transmembrane transporter activity"/>
    <property type="evidence" value="ECO:0007669"/>
    <property type="project" value="TreeGrafter"/>
</dbReference>
<evidence type="ECO:0000259" key="10">
    <source>
        <dbReference type="PROSITE" id="PS50893"/>
    </source>
</evidence>
<gene>
    <name evidence="9" type="primary">ftsE</name>
    <name evidence="11" type="ORF">UW53_C0002G0011</name>
</gene>
<accession>A0A0G1LK37</accession>
<dbReference type="PANTHER" id="PTHR24220:SF470">
    <property type="entry name" value="CELL DIVISION ATP-BINDING PROTEIN FTSE"/>
    <property type="match status" value="1"/>
</dbReference>
<comment type="subcellular location">
    <subcellularLocation>
        <location evidence="9">Cell membrane</location>
        <topology evidence="9">Peripheral membrane protein</topology>
        <orientation evidence="9">Cytoplasmic side</orientation>
    </subcellularLocation>
</comment>
<dbReference type="Proteomes" id="UP000034087">
    <property type="component" value="Unassembled WGS sequence"/>
</dbReference>
<keyword evidence="8 9" id="KW-0131">Cell cycle</keyword>
<dbReference type="SUPFAM" id="SSF52540">
    <property type="entry name" value="P-loop containing nucleoside triphosphate hydrolases"/>
    <property type="match status" value="1"/>
</dbReference>
<dbReference type="PANTHER" id="PTHR24220">
    <property type="entry name" value="IMPORT ATP-BINDING PROTEIN"/>
    <property type="match status" value="1"/>
</dbReference>
<evidence type="ECO:0000256" key="8">
    <source>
        <dbReference type="ARBA" id="ARBA00023306"/>
    </source>
</evidence>
<dbReference type="EMBL" id="LCIR01000002">
    <property type="protein sequence ID" value="KKT60259.1"/>
    <property type="molecule type" value="Genomic_DNA"/>
</dbReference>
<dbReference type="PROSITE" id="PS50893">
    <property type="entry name" value="ABC_TRANSPORTER_2"/>
    <property type="match status" value="1"/>
</dbReference>
<comment type="caution">
    <text evidence="11">The sequence shown here is derived from an EMBL/GenBank/DDBJ whole genome shotgun (WGS) entry which is preliminary data.</text>
</comment>
<evidence type="ECO:0000313" key="12">
    <source>
        <dbReference type="Proteomes" id="UP000034087"/>
    </source>
</evidence>
<keyword evidence="7 9" id="KW-0472">Membrane</keyword>
<dbReference type="GO" id="GO:0005886">
    <property type="term" value="C:plasma membrane"/>
    <property type="evidence" value="ECO:0007669"/>
    <property type="project" value="UniProtKB-SubCell"/>
</dbReference>
<evidence type="ECO:0000256" key="7">
    <source>
        <dbReference type="ARBA" id="ARBA00023136"/>
    </source>
</evidence>
<evidence type="ECO:0000256" key="6">
    <source>
        <dbReference type="ARBA" id="ARBA00022840"/>
    </source>
</evidence>
<dbReference type="InterPro" id="IPR017871">
    <property type="entry name" value="ABC_transporter-like_CS"/>
</dbReference>
<keyword evidence="6 9" id="KW-0067">ATP-binding</keyword>
<dbReference type="InterPro" id="IPR015854">
    <property type="entry name" value="ABC_transpr_LolD-like"/>
</dbReference>
<evidence type="ECO:0000256" key="9">
    <source>
        <dbReference type="RuleBase" id="RU365094"/>
    </source>
</evidence>
<dbReference type="AlphaFoldDB" id="A0A0G1LK37"/>
<dbReference type="Gene3D" id="3.40.50.300">
    <property type="entry name" value="P-loop containing nucleotide triphosphate hydrolases"/>
    <property type="match status" value="1"/>
</dbReference>
<dbReference type="GO" id="GO:0051301">
    <property type="term" value="P:cell division"/>
    <property type="evidence" value="ECO:0007669"/>
    <property type="project" value="UniProtKB-UniRule"/>
</dbReference>
<feature type="domain" description="ABC transporter" evidence="10">
    <location>
        <begin position="2"/>
        <end position="226"/>
    </location>
</feature>
<evidence type="ECO:0000256" key="4">
    <source>
        <dbReference type="ARBA" id="ARBA00022618"/>
    </source>
</evidence>